<comment type="caution">
    <text evidence="3">The sequence shown here is derived from an EMBL/GenBank/DDBJ whole genome shotgun (WGS) entry which is preliminary data.</text>
</comment>
<dbReference type="Proteomes" id="UP000824540">
    <property type="component" value="Unassembled WGS sequence"/>
</dbReference>
<reference evidence="3" key="1">
    <citation type="thesis" date="2021" institute="BYU ScholarsArchive" country="Provo, UT, USA">
        <title>Applications of and Algorithms for Genome Assembly and Genomic Analyses with an Emphasis on Marine Teleosts.</title>
        <authorList>
            <person name="Pickett B.D."/>
        </authorList>
    </citation>
    <scope>NUCLEOTIDE SEQUENCE</scope>
    <source>
        <strain evidence="3">HI-2016</strain>
    </source>
</reference>
<organism evidence="3 4">
    <name type="scientific">Albula glossodonta</name>
    <name type="common">roundjaw bonefish</name>
    <dbReference type="NCBI Taxonomy" id="121402"/>
    <lineage>
        <taxon>Eukaryota</taxon>
        <taxon>Metazoa</taxon>
        <taxon>Chordata</taxon>
        <taxon>Craniata</taxon>
        <taxon>Vertebrata</taxon>
        <taxon>Euteleostomi</taxon>
        <taxon>Actinopterygii</taxon>
        <taxon>Neopterygii</taxon>
        <taxon>Teleostei</taxon>
        <taxon>Albuliformes</taxon>
        <taxon>Albulidae</taxon>
        <taxon>Albula</taxon>
    </lineage>
</organism>
<gene>
    <name evidence="3" type="ORF">JZ751_011259</name>
</gene>
<name>A0A8T2P7G9_9TELE</name>
<accession>A0A8T2P7G9</accession>
<dbReference type="OrthoDB" id="17366at2759"/>
<feature type="region of interest" description="Disordered" evidence="1">
    <location>
        <begin position="1"/>
        <end position="30"/>
    </location>
</feature>
<feature type="compositionally biased region" description="Basic and acidic residues" evidence="1">
    <location>
        <begin position="56"/>
        <end position="92"/>
    </location>
</feature>
<protein>
    <submittedName>
        <fullName evidence="3">Uncharacterized protein</fullName>
    </submittedName>
</protein>
<keyword evidence="2" id="KW-1133">Transmembrane helix</keyword>
<evidence type="ECO:0000313" key="3">
    <source>
        <dbReference type="EMBL" id="KAG9344587.1"/>
    </source>
</evidence>
<feature type="transmembrane region" description="Helical" evidence="2">
    <location>
        <begin position="127"/>
        <end position="153"/>
    </location>
</feature>
<evidence type="ECO:0000256" key="2">
    <source>
        <dbReference type="SAM" id="Phobius"/>
    </source>
</evidence>
<evidence type="ECO:0000313" key="4">
    <source>
        <dbReference type="Proteomes" id="UP000824540"/>
    </source>
</evidence>
<keyword evidence="2" id="KW-0812">Transmembrane</keyword>
<dbReference type="EMBL" id="JAFBMS010000020">
    <property type="protein sequence ID" value="KAG9344587.1"/>
    <property type="molecule type" value="Genomic_DNA"/>
</dbReference>
<sequence>MNHKRLPLSPPQQSSVPIRDESLGPDSGQVESLTAMMSPQHRRVLGLYGSVEHKAHCVPSREQRRVQAEQDGTEGGRGKENERGRKIADRPEVPGYPMQKNAGGEARPSPSAELTASAQNHTAVSTVWPISCSLGATFGFLTGLIIAPAWIHWHRKQLTYKSK</sequence>
<evidence type="ECO:0000256" key="1">
    <source>
        <dbReference type="SAM" id="MobiDB-lite"/>
    </source>
</evidence>
<proteinExistence type="predicted"/>
<feature type="region of interest" description="Disordered" evidence="1">
    <location>
        <begin position="56"/>
        <end position="117"/>
    </location>
</feature>
<dbReference type="AlphaFoldDB" id="A0A8T2P7G9"/>
<keyword evidence="4" id="KW-1185">Reference proteome</keyword>
<keyword evidence="2" id="KW-0472">Membrane</keyword>